<reference evidence="3" key="1">
    <citation type="submission" date="2020-04" db="EMBL/GenBank/DDBJ databases">
        <authorList>
            <person name="Alioto T."/>
            <person name="Alioto T."/>
            <person name="Gomez Garrido J."/>
        </authorList>
    </citation>
    <scope>NUCLEOTIDE SEQUENCE</scope>
    <source>
        <strain evidence="3">A484AB</strain>
    </source>
</reference>
<feature type="compositionally biased region" description="Polar residues" evidence="2">
    <location>
        <begin position="238"/>
        <end position="255"/>
    </location>
</feature>
<dbReference type="AlphaFoldDB" id="A0A7D9LB17"/>
<evidence type="ECO:0000313" key="4">
    <source>
        <dbReference type="Proteomes" id="UP001152795"/>
    </source>
</evidence>
<comment type="caution">
    <text evidence="3">The sequence shown here is derived from an EMBL/GenBank/DDBJ whole genome shotgun (WGS) entry which is preliminary data.</text>
</comment>
<proteinExistence type="predicted"/>
<feature type="coiled-coil region" evidence="1">
    <location>
        <begin position="107"/>
        <end position="141"/>
    </location>
</feature>
<name>A0A7D9LB17_PARCT</name>
<protein>
    <submittedName>
        <fullName evidence="3">Uncharacterized protein</fullName>
    </submittedName>
</protein>
<keyword evidence="1" id="KW-0175">Coiled coil</keyword>
<evidence type="ECO:0000256" key="2">
    <source>
        <dbReference type="SAM" id="MobiDB-lite"/>
    </source>
</evidence>
<evidence type="ECO:0000256" key="1">
    <source>
        <dbReference type="SAM" id="Coils"/>
    </source>
</evidence>
<organism evidence="3 4">
    <name type="scientific">Paramuricea clavata</name>
    <name type="common">Red gorgonian</name>
    <name type="synonym">Violescent sea-whip</name>
    <dbReference type="NCBI Taxonomy" id="317549"/>
    <lineage>
        <taxon>Eukaryota</taxon>
        <taxon>Metazoa</taxon>
        <taxon>Cnidaria</taxon>
        <taxon>Anthozoa</taxon>
        <taxon>Octocorallia</taxon>
        <taxon>Malacalcyonacea</taxon>
        <taxon>Plexauridae</taxon>
        <taxon>Paramuricea</taxon>
    </lineage>
</organism>
<dbReference type="Proteomes" id="UP001152795">
    <property type="component" value="Unassembled WGS sequence"/>
</dbReference>
<sequence length="362" mass="41237">MVEDGIASEATRKKISKDDAANDDADATALFGVFGTKQRIRINKILKDHGLYADIKSDVAALQTQMNSVNAIIVSTNAIIGPMSAILIPSGPESGRVPYDLRLETFLQEFSVILKEKNKTITNLQEKLIQVENERDLLKFASQNLDKNTLAKSIINEPLKQKSNQSNGNANLDINIQSADLNKENNRSLYIPLPVTPPNGVLLKSVNNLTDSMSDESFKPRNHNKLSEILINKHPKQRTSQDVESIQPSGKLSTPNTKINFVDKHNRHKIAHDKAEYVPLEKRKKNPFRKHYFRYKPPLLRRPTKDWLNHLNLVHIITTDSPHKNRFLNKKNLHNGHHQFESRTDFQRKRITFLPLVGAVRY</sequence>
<feature type="region of interest" description="Disordered" evidence="2">
    <location>
        <begin position="235"/>
        <end position="255"/>
    </location>
</feature>
<gene>
    <name evidence="3" type="ORF">PACLA_8A067426</name>
</gene>
<evidence type="ECO:0000313" key="3">
    <source>
        <dbReference type="EMBL" id="CAB4026899.1"/>
    </source>
</evidence>
<accession>A0A7D9LB17</accession>
<keyword evidence="4" id="KW-1185">Reference proteome</keyword>
<dbReference type="EMBL" id="CACRXK020014475">
    <property type="protein sequence ID" value="CAB4026899.1"/>
    <property type="molecule type" value="Genomic_DNA"/>
</dbReference>